<dbReference type="Pfam" id="PF00989">
    <property type="entry name" value="PAS"/>
    <property type="match status" value="1"/>
</dbReference>
<dbReference type="PROSITE" id="PS50110">
    <property type="entry name" value="RESPONSE_REGULATORY"/>
    <property type="match status" value="1"/>
</dbReference>
<dbReference type="InterPro" id="IPR011006">
    <property type="entry name" value="CheY-like_superfamily"/>
</dbReference>
<keyword evidence="5" id="KW-0547">Nucleotide-binding</keyword>
<dbReference type="Gene3D" id="3.30.450.20">
    <property type="entry name" value="PAS domain"/>
    <property type="match status" value="1"/>
</dbReference>
<dbReference type="InterPro" id="IPR013767">
    <property type="entry name" value="PAS_fold"/>
</dbReference>
<dbReference type="GO" id="GO:0005524">
    <property type="term" value="F:ATP binding"/>
    <property type="evidence" value="ECO:0007669"/>
    <property type="project" value="UniProtKB-KW"/>
</dbReference>
<proteinExistence type="predicted"/>
<evidence type="ECO:0000313" key="15">
    <source>
        <dbReference type="Proteomes" id="UP001212189"/>
    </source>
</evidence>
<dbReference type="Proteomes" id="UP001212189">
    <property type="component" value="Chromosome"/>
</dbReference>
<dbReference type="KEGG" id="dce:O6P33_03135"/>
<dbReference type="SMART" id="SM00388">
    <property type="entry name" value="HisKA"/>
    <property type="match status" value="1"/>
</dbReference>
<dbReference type="Pfam" id="PF01590">
    <property type="entry name" value="GAF"/>
    <property type="match status" value="1"/>
</dbReference>
<evidence type="ECO:0000259" key="12">
    <source>
        <dbReference type="PROSITE" id="PS50110"/>
    </source>
</evidence>
<dbReference type="SUPFAM" id="SSF55781">
    <property type="entry name" value="GAF domain-like"/>
    <property type="match status" value="2"/>
</dbReference>
<dbReference type="SMART" id="SM00091">
    <property type="entry name" value="PAS"/>
    <property type="match status" value="1"/>
</dbReference>
<dbReference type="SMART" id="SM00065">
    <property type="entry name" value="GAF"/>
    <property type="match status" value="2"/>
</dbReference>
<dbReference type="PROSITE" id="PS50109">
    <property type="entry name" value="HIS_KIN"/>
    <property type="match status" value="1"/>
</dbReference>
<keyword evidence="6" id="KW-0418">Kinase</keyword>
<comment type="catalytic activity">
    <reaction evidence="1">
        <text>ATP + protein L-histidine = ADP + protein N-phospho-L-histidine.</text>
        <dbReference type="EC" id="2.7.13.3"/>
    </reaction>
</comment>
<dbReference type="GO" id="GO:0000155">
    <property type="term" value="F:phosphorelay sensor kinase activity"/>
    <property type="evidence" value="ECO:0007669"/>
    <property type="project" value="InterPro"/>
</dbReference>
<dbReference type="InterPro" id="IPR035965">
    <property type="entry name" value="PAS-like_dom_sf"/>
</dbReference>
<protein>
    <recommendedName>
        <fullName evidence="9">Sensor protein FixL</fullName>
        <ecNumber evidence="2">2.7.13.3</ecNumber>
    </recommendedName>
</protein>
<keyword evidence="15" id="KW-1185">Reference proteome</keyword>
<dbReference type="InterPro" id="IPR029016">
    <property type="entry name" value="GAF-like_dom_sf"/>
</dbReference>
<dbReference type="PROSITE" id="PS50112">
    <property type="entry name" value="PAS"/>
    <property type="match status" value="1"/>
</dbReference>
<dbReference type="PANTHER" id="PTHR43047">
    <property type="entry name" value="TWO-COMPONENT HISTIDINE PROTEIN KINASE"/>
    <property type="match status" value="1"/>
</dbReference>
<dbReference type="InterPro" id="IPR004358">
    <property type="entry name" value="Sig_transdc_His_kin-like_C"/>
</dbReference>
<dbReference type="RefSeq" id="WP_269818794.1">
    <property type="nucleotide sequence ID" value="NZ_CP114976.1"/>
</dbReference>
<keyword evidence="3 10" id="KW-0597">Phosphoprotein</keyword>
<dbReference type="InterPro" id="IPR036097">
    <property type="entry name" value="HisK_dim/P_sf"/>
</dbReference>
<dbReference type="InterPro" id="IPR001789">
    <property type="entry name" value="Sig_transdc_resp-reg_receiver"/>
</dbReference>
<evidence type="ECO:0000256" key="5">
    <source>
        <dbReference type="ARBA" id="ARBA00022741"/>
    </source>
</evidence>
<gene>
    <name evidence="14" type="ORF">O6P33_03135</name>
</gene>
<keyword evidence="7" id="KW-0067">ATP-binding</keyword>
<dbReference type="InterPro" id="IPR000014">
    <property type="entry name" value="PAS"/>
</dbReference>
<dbReference type="EC" id="2.7.13.3" evidence="2"/>
<evidence type="ECO:0000256" key="1">
    <source>
        <dbReference type="ARBA" id="ARBA00000085"/>
    </source>
</evidence>
<dbReference type="SMART" id="SM00387">
    <property type="entry name" value="HATPase_c"/>
    <property type="match status" value="1"/>
</dbReference>
<dbReference type="SUPFAM" id="SSF55785">
    <property type="entry name" value="PYP-like sensor domain (PAS domain)"/>
    <property type="match status" value="1"/>
</dbReference>
<dbReference type="PANTHER" id="PTHR43047:SF63">
    <property type="entry name" value="HISTIDINE KINASE"/>
    <property type="match status" value="1"/>
</dbReference>
<dbReference type="Gene3D" id="1.10.287.130">
    <property type="match status" value="1"/>
</dbReference>
<organism evidence="14 15">
    <name type="scientific">Denitrificimonas caeni</name>
    <dbReference type="NCBI Taxonomy" id="521720"/>
    <lineage>
        <taxon>Bacteria</taxon>
        <taxon>Pseudomonadati</taxon>
        <taxon>Pseudomonadota</taxon>
        <taxon>Gammaproteobacteria</taxon>
        <taxon>Pseudomonadales</taxon>
        <taxon>Pseudomonadaceae</taxon>
        <taxon>Denitrificimonas</taxon>
    </lineage>
</organism>
<evidence type="ECO:0000259" key="11">
    <source>
        <dbReference type="PROSITE" id="PS50109"/>
    </source>
</evidence>
<dbReference type="Pfam" id="PF00512">
    <property type="entry name" value="HisKA"/>
    <property type="match status" value="1"/>
</dbReference>
<accession>A0AAE9VQ27</accession>
<dbReference type="SUPFAM" id="SSF55874">
    <property type="entry name" value="ATPase domain of HSP90 chaperone/DNA topoisomerase II/histidine kinase"/>
    <property type="match status" value="1"/>
</dbReference>
<dbReference type="SUPFAM" id="SSF52172">
    <property type="entry name" value="CheY-like"/>
    <property type="match status" value="1"/>
</dbReference>
<evidence type="ECO:0000256" key="10">
    <source>
        <dbReference type="PROSITE-ProRule" id="PRU00169"/>
    </source>
</evidence>
<dbReference type="InterPro" id="IPR003018">
    <property type="entry name" value="GAF"/>
</dbReference>
<dbReference type="InterPro" id="IPR005467">
    <property type="entry name" value="His_kinase_dom"/>
</dbReference>
<dbReference type="PRINTS" id="PR00344">
    <property type="entry name" value="BCTRLSENSOR"/>
</dbReference>
<dbReference type="EMBL" id="CP114976">
    <property type="protein sequence ID" value="WBE25852.1"/>
    <property type="molecule type" value="Genomic_DNA"/>
</dbReference>
<feature type="domain" description="Histidine kinase" evidence="11">
    <location>
        <begin position="510"/>
        <end position="728"/>
    </location>
</feature>
<dbReference type="CDD" id="cd00130">
    <property type="entry name" value="PAS"/>
    <property type="match status" value="1"/>
</dbReference>
<dbReference type="GO" id="GO:0006355">
    <property type="term" value="P:regulation of DNA-templated transcription"/>
    <property type="evidence" value="ECO:0007669"/>
    <property type="project" value="InterPro"/>
</dbReference>
<comment type="function">
    <text evidence="8">Putative oxygen sensor; modulates the activity of FixJ, a transcriptional activator of nitrogen fixation fixK gene. FixL probably acts as a kinase that phosphorylates FixJ.</text>
</comment>
<dbReference type="FunFam" id="3.30.565.10:FF:000006">
    <property type="entry name" value="Sensor histidine kinase WalK"/>
    <property type="match status" value="1"/>
</dbReference>
<feature type="domain" description="Response regulatory" evidence="12">
    <location>
        <begin position="754"/>
        <end position="871"/>
    </location>
</feature>
<dbReference type="GO" id="GO:0005886">
    <property type="term" value="C:plasma membrane"/>
    <property type="evidence" value="ECO:0007669"/>
    <property type="project" value="TreeGrafter"/>
</dbReference>
<dbReference type="AlphaFoldDB" id="A0AAE9VQ27"/>
<dbReference type="Pfam" id="PF13185">
    <property type="entry name" value="GAF_2"/>
    <property type="match status" value="1"/>
</dbReference>
<dbReference type="SUPFAM" id="SSF47384">
    <property type="entry name" value="Homodimeric domain of signal transducing histidine kinase"/>
    <property type="match status" value="1"/>
</dbReference>
<dbReference type="InterPro" id="IPR036890">
    <property type="entry name" value="HATPase_C_sf"/>
</dbReference>
<reference evidence="14 15" key="1">
    <citation type="submission" date="2022-12" db="EMBL/GenBank/DDBJ databases">
        <title>Coexistence and Characterization of a Novel Tigecycline Resistance gene tet(X) variant and blaNDM-1 in a Pseudomonas caeni Isolate of Chicken Origin.</title>
        <authorList>
            <person name="Lu X."/>
            <person name="Zhang L."/>
            <person name="Li R."/>
            <person name="Wang Z."/>
        </authorList>
    </citation>
    <scope>NUCLEOTIDE SEQUENCE [LARGE SCALE GENOMIC DNA]</scope>
    <source>
        <strain evidence="14 15">CE14</strain>
    </source>
</reference>
<dbReference type="Pfam" id="PF00072">
    <property type="entry name" value="Response_reg"/>
    <property type="match status" value="1"/>
</dbReference>
<dbReference type="InterPro" id="IPR003661">
    <property type="entry name" value="HisK_dim/P_dom"/>
</dbReference>
<evidence type="ECO:0000256" key="6">
    <source>
        <dbReference type="ARBA" id="ARBA00022777"/>
    </source>
</evidence>
<dbReference type="CDD" id="cd00082">
    <property type="entry name" value="HisKA"/>
    <property type="match status" value="1"/>
</dbReference>
<evidence type="ECO:0000256" key="9">
    <source>
        <dbReference type="ARBA" id="ARBA00070616"/>
    </source>
</evidence>
<dbReference type="FunFam" id="3.30.450.20:FF:000060">
    <property type="entry name" value="Sensor protein FixL"/>
    <property type="match status" value="1"/>
</dbReference>
<evidence type="ECO:0000256" key="7">
    <source>
        <dbReference type="ARBA" id="ARBA00022840"/>
    </source>
</evidence>
<feature type="domain" description="PAS" evidence="13">
    <location>
        <begin position="174"/>
        <end position="227"/>
    </location>
</feature>
<name>A0AAE9VQ27_9GAMM</name>
<dbReference type="GO" id="GO:0009927">
    <property type="term" value="F:histidine phosphotransfer kinase activity"/>
    <property type="evidence" value="ECO:0007669"/>
    <property type="project" value="TreeGrafter"/>
</dbReference>
<evidence type="ECO:0000256" key="8">
    <source>
        <dbReference type="ARBA" id="ARBA00059827"/>
    </source>
</evidence>
<evidence type="ECO:0000313" key="14">
    <source>
        <dbReference type="EMBL" id="WBE25852.1"/>
    </source>
</evidence>
<dbReference type="Pfam" id="PF02518">
    <property type="entry name" value="HATPase_c"/>
    <property type="match status" value="1"/>
</dbReference>
<feature type="modified residue" description="4-aspartylphosphate" evidence="10">
    <location>
        <position position="804"/>
    </location>
</feature>
<dbReference type="InterPro" id="IPR003594">
    <property type="entry name" value="HATPase_dom"/>
</dbReference>
<evidence type="ECO:0000256" key="2">
    <source>
        <dbReference type="ARBA" id="ARBA00012438"/>
    </source>
</evidence>
<dbReference type="Gene3D" id="3.40.50.2300">
    <property type="match status" value="1"/>
</dbReference>
<dbReference type="SMART" id="SM00448">
    <property type="entry name" value="REC"/>
    <property type="match status" value="1"/>
</dbReference>
<dbReference type="NCBIfam" id="TIGR00229">
    <property type="entry name" value="sensory_box"/>
    <property type="match status" value="1"/>
</dbReference>
<dbReference type="Gene3D" id="3.30.565.10">
    <property type="entry name" value="Histidine kinase-like ATPase, C-terminal domain"/>
    <property type="match status" value="1"/>
</dbReference>
<evidence type="ECO:0000256" key="4">
    <source>
        <dbReference type="ARBA" id="ARBA00022679"/>
    </source>
</evidence>
<keyword evidence="4" id="KW-0808">Transferase</keyword>
<sequence length="877" mass="97360">MPLVNNEKLRLAALHNLKILDTGTDPAFDNLTKVAASLFNMPMVLVSLVDADRQWFKSRVGVHTLELPRQGSFCTCAIEADSTFIVEDALLDERFVNSPLVQGPPYIRFYAGVPIRSEDGYNVGTFCLIDSQPRQLSTAEQYHLTLLARQAEQLLYLHSRTIELALQTQQSNASNARYAAIIESAAAGIVRIDGYGRVLHLNDSALNMLGYAREEVLGHNVKMLMPERWSSEHDGYLAEYQRTGKKNIIGVGREVFALHKNGTQIPVHLAVSEVRCKGESVAPGNREFIGILSDLRAAAAARERERKERALLQVLHRGLTDYHALLSGNTLWQFLKEALKQLTHSEYALIGEVIKREGVPALKIHAISDLAWNEPTRQLMQQLREGEMFLSNPRSMLGQVFASGKTVLSNDMLMDPRGGALPDGHPVLQRYLGVPIVDRGEVIGMYAIANAQQDYDEALVEWLKPFNSTCALLINLYRQLNEQQRFTEELRNARDLAERSSKAKTEFLSSMSHELRTPLNAILGFSQLLGNGKQPLTERQQRQNEQILRSGQHLLNLINEVLDLARIESGHTQVSLEPTNLKEVLDDSLEIVQALASSQQIDLQVQFDSSHDCFVQADYTRLKQILINLLSNAIKYNRVGGTVILACQREAERMQISVSDSGMGIPAEQLGMLFEPFNRLGAEHSGIEGAGVGLALTRKLARLMHSDIAVQSTVGEGSVFSFSLPVLALPAQPSSAAVTEDELATDPQRLHKHRLLYIEDNPQSQRLLQELCSEMDAVQLLCANSAAAGFEIACSEQPHLILLDIDLPDMNGLQVGRMLKNNPLTTQIPLLAISASCATQDEQQAQALGFAGFYRKPIQLDALVAHIQQLLLQQERP</sequence>
<evidence type="ECO:0000259" key="13">
    <source>
        <dbReference type="PROSITE" id="PS50112"/>
    </source>
</evidence>
<evidence type="ECO:0000256" key="3">
    <source>
        <dbReference type="ARBA" id="ARBA00022553"/>
    </source>
</evidence>
<dbReference type="Gene3D" id="3.30.450.40">
    <property type="match status" value="2"/>
</dbReference>